<comment type="caution">
    <text evidence="2">The sequence shown here is derived from an EMBL/GenBank/DDBJ whole genome shotgun (WGS) entry which is preliminary data.</text>
</comment>
<evidence type="ECO:0000313" key="2">
    <source>
        <dbReference type="EMBL" id="TCD68665.1"/>
    </source>
</evidence>
<feature type="compositionally biased region" description="Polar residues" evidence="1">
    <location>
        <begin position="319"/>
        <end position="333"/>
    </location>
</feature>
<feature type="compositionally biased region" description="Low complexity" evidence="1">
    <location>
        <begin position="340"/>
        <end position="352"/>
    </location>
</feature>
<feature type="compositionally biased region" description="Polar residues" evidence="1">
    <location>
        <begin position="561"/>
        <end position="570"/>
    </location>
</feature>
<feature type="compositionally biased region" description="Polar residues" evidence="1">
    <location>
        <begin position="596"/>
        <end position="605"/>
    </location>
</feature>
<dbReference type="AlphaFoldDB" id="A0A4R0RR09"/>
<accession>A0A4R0RR09</accession>
<sequence length="694" mass="75320">MNICDLPPEVLSELLTFALHRHPIPSDVFRINTQFYTIGERILHSHLRFRRIDQIVEFAAGHGSLACSPLTLSIEISAGYGSAPMGTMYAFSVFRYLIPALRRCGAEQAERSPTGEVIQLPLNLLKLHLNTHVQDLDLRSVYDALILTNPQVFVWRGSDLEHHFSIAIVPTATSHVLRAAATWTNIRELTLTNLQFPARDTALSTPDKPLLPVIPSLRKLTLDRATLFPTERVAEMMCLPRQDRLELVRIVDAYSDSIWGPRIGNIKSNAIYNPNETRHPPPINAIDQERDSELEKFIRSKYEFKSYFDRSALVASKLGPSQSASHRLSSSKSGARLTPSSTGSTLSNASSPPSKPFPPRDPPTKPATPPAMTATASAALSTPARAPIRSVSQPVPPPLNLVPHPQAQVHTPLQSSTMNDLAGLQSATSNASLPLQYATPLYSAASTSMSIPTIPTTSPQSIPNGSPMTIPSLPSSSSQSSYLTAGSPYGHLSASPHSPYPSQFSQMAAASGMRSMSLGTGLSAQPTGYSMNGGSSPFQQTHMLPQASPAPSPNPFAPQMLPQSSGLTTGQQLFMNQHQQQQQPMQMYTPQPQLQSSLHIPNSGNPYLPTPSPQGSPYMATNQFTSGTPSPYAMSQPLPAFPSQPSPYGAPSPLPQMQQQQQQQSSNPFTSWIAQGPQHQQQTGYPQQQQWGGM</sequence>
<feature type="compositionally biased region" description="Low complexity" evidence="1">
    <location>
        <begin position="675"/>
        <end position="694"/>
    </location>
</feature>
<feature type="region of interest" description="Disordered" evidence="1">
    <location>
        <begin position="518"/>
        <end position="694"/>
    </location>
</feature>
<feature type="region of interest" description="Disordered" evidence="1">
    <location>
        <begin position="453"/>
        <end position="484"/>
    </location>
</feature>
<feature type="compositionally biased region" description="Low complexity" evidence="1">
    <location>
        <begin position="453"/>
        <end position="481"/>
    </location>
</feature>
<name>A0A4R0RR09_9APHY</name>
<dbReference type="OrthoDB" id="2587912at2759"/>
<evidence type="ECO:0000313" key="3">
    <source>
        <dbReference type="Proteomes" id="UP000292702"/>
    </source>
</evidence>
<dbReference type="Proteomes" id="UP000292702">
    <property type="component" value="Unassembled WGS sequence"/>
</dbReference>
<gene>
    <name evidence="2" type="ORF">EIP91_010187</name>
</gene>
<feature type="compositionally biased region" description="Low complexity" evidence="1">
    <location>
        <begin position="571"/>
        <end position="595"/>
    </location>
</feature>
<feature type="compositionally biased region" description="Low complexity" evidence="1">
    <location>
        <begin position="370"/>
        <end position="387"/>
    </location>
</feature>
<protein>
    <submittedName>
        <fullName evidence="2">Uncharacterized protein</fullName>
    </submittedName>
</protein>
<feature type="compositionally biased region" description="Pro residues" evidence="1">
    <location>
        <begin position="639"/>
        <end position="654"/>
    </location>
</feature>
<organism evidence="2 3">
    <name type="scientific">Steccherinum ochraceum</name>
    <dbReference type="NCBI Taxonomy" id="92696"/>
    <lineage>
        <taxon>Eukaryota</taxon>
        <taxon>Fungi</taxon>
        <taxon>Dikarya</taxon>
        <taxon>Basidiomycota</taxon>
        <taxon>Agaricomycotina</taxon>
        <taxon>Agaricomycetes</taxon>
        <taxon>Polyporales</taxon>
        <taxon>Steccherinaceae</taxon>
        <taxon>Steccherinum</taxon>
    </lineage>
</organism>
<keyword evidence="3" id="KW-1185">Reference proteome</keyword>
<proteinExistence type="predicted"/>
<feature type="region of interest" description="Disordered" evidence="1">
    <location>
        <begin position="318"/>
        <end position="405"/>
    </location>
</feature>
<feature type="compositionally biased region" description="Polar residues" evidence="1">
    <location>
        <begin position="615"/>
        <end position="629"/>
    </location>
</feature>
<feature type="compositionally biased region" description="Polar residues" evidence="1">
    <location>
        <begin position="518"/>
        <end position="543"/>
    </location>
</feature>
<reference evidence="2 3" key="1">
    <citation type="submission" date="2018-11" db="EMBL/GenBank/DDBJ databases">
        <title>Genome assembly of Steccherinum ochraceum LE-BIN_3174, the white-rot fungus of the Steccherinaceae family (The Residual Polyporoid clade, Polyporales, Basidiomycota).</title>
        <authorList>
            <person name="Fedorova T.V."/>
            <person name="Glazunova O.A."/>
            <person name="Landesman E.O."/>
            <person name="Moiseenko K.V."/>
            <person name="Psurtseva N.V."/>
            <person name="Savinova O.S."/>
            <person name="Shakhova N.V."/>
            <person name="Tyazhelova T.V."/>
            <person name="Vasina D.V."/>
        </authorList>
    </citation>
    <scope>NUCLEOTIDE SEQUENCE [LARGE SCALE GENOMIC DNA]</scope>
    <source>
        <strain evidence="2 3">LE-BIN_3174</strain>
    </source>
</reference>
<feature type="compositionally biased region" description="Pro residues" evidence="1">
    <location>
        <begin position="353"/>
        <end position="369"/>
    </location>
</feature>
<dbReference type="EMBL" id="RWJN01000060">
    <property type="protein sequence ID" value="TCD68665.1"/>
    <property type="molecule type" value="Genomic_DNA"/>
</dbReference>
<evidence type="ECO:0000256" key="1">
    <source>
        <dbReference type="SAM" id="MobiDB-lite"/>
    </source>
</evidence>